<dbReference type="EMBL" id="PEZI01000005">
    <property type="protein sequence ID" value="PIS14908.1"/>
    <property type="molecule type" value="Genomic_DNA"/>
</dbReference>
<name>A0A2H0WSJ6_9BACT</name>
<dbReference type="AlphaFoldDB" id="A0A2H0WSJ6"/>
<evidence type="ECO:0000313" key="2">
    <source>
        <dbReference type="Proteomes" id="UP000230775"/>
    </source>
</evidence>
<accession>A0A2H0WSJ6</accession>
<organism evidence="1 2">
    <name type="scientific">Candidatus Shapirobacteria bacterium CG09_land_8_20_14_0_10_39_12</name>
    <dbReference type="NCBI Taxonomy" id="1974885"/>
    <lineage>
        <taxon>Bacteria</taxon>
        <taxon>Candidatus Shapironibacteriota</taxon>
    </lineage>
</organism>
<feature type="non-terminal residue" evidence="1">
    <location>
        <position position="1"/>
    </location>
</feature>
<sequence>AHFLRPRFFGASLLYNTTNESAKMVEIGRFQARNFRFHTNFNFAFWFSPSRMEDKPVIFRRFPPVFLFPPPDDTLL</sequence>
<evidence type="ECO:0000313" key="1">
    <source>
        <dbReference type="EMBL" id="PIS14908.1"/>
    </source>
</evidence>
<proteinExistence type="predicted"/>
<gene>
    <name evidence="1" type="ORF">COT64_00155</name>
</gene>
<dbReference type="Proteomes" id="UP000230775">
    <property type="component" value="Unassembled WGS sequence"/>
</dbReference>
<protein>
    <submittedName>
        <fullName evidence="1">Uncharacterized protein</fullName>
    </submittedName>
</protein>
<comment type="caution">
    <text evidence="1">The sequence shown here is derived from an EMBL/GenBank/DDBJ whole genome shotgun (WGS) entry which is preliminary data.</text>
</comment>
<reference evidence="2" key="1">
    <citation type="submission" date="2017-09" db="EMBL/GenBank/DDBJ databases">
        <title>Depth-based differentiation of microbial function through sediment-hosted aquifers and enrichment of novel symbionts in the deep terrestrial subsurface.</title>
        <authorList>
            <person name="Probst A.J."/>
            <person name="Ladd B."/>
            <person name="Jarett J.K."/>
            <person name="Geller-Mcgrath D.E."/>
            <person name="Sieber C.M.K."/>
            <person name="Emerson J.B."/>
            <person name="Anantharaman K."/>
            <person name="Thomas B.C."/>
            <person name="Malmstrom R."/>
            <person name="Stieglmeier M."/>
            <person name="Klingl A."/>
            <person name="Woyke T."/>
            <person name="Ryan C.M."/>
            <person name="Banfield J.F."/>
        </authorList>
    </citation>
    <scope>NUCLEOTIDE SEQUENCE [LARGE SCALE GENOMIC DNA]</scope>
</reference>